<accession>A0ABM7VF94</accession>
<organism evidence="11 12">
    <name type="scientific">Persicobacter psychrovividus</name>
    <dbReference type="NCBI Taxonomy" id="387638"/>
    <lineage>
        <taxon>Bacteria</taxon>
        <taxon>Pseudomonadati</taxon>
        <taxon>Bacteroidota</taxon>
        <taxon>Cytophagia</taxon>
        <taxon>Cytophagales</taxon>
        <taxon>Persicobacteraceae</taxon>
        <taxon>Persicobacter</taxon>
    </lineage>
</organism>
<evidence type="ECO:0000256" key="1">
    <source>
        <dbReference type="ARBA" id="ARBA00005188"/>
    </source>
</evidence>
<evidence type="ECO:0000256" key="6">
    <source>
        <dbReference type="ARBA" id="ARBA00023027"/>
    </source>
</evidence>
<evidence type="ECO:0000256" key="8">
    <source>
        <dbReference type="PIRNR" id="PIRNR006630"/>
    </source>
</evidence>
<dbReference type="InterPro" id="IPR003694">
    <property type="entry name" value="NAD_synthase"/>
</dbReference>
<dbReference type="InterPro" id="IPR003010">
    <property type="entry name" value="C-N_Hydrolase"/>
</dbReference>
<feature type="binding site" evidence="7">
    <location>
        <position position="581"/>
    </location>
    <ligand>
        <name>deamido-NAD(+)</name>
        <dbReference type="ChEBI" id="CHEBI:58437"/>
        <note>ligand shared between two neighboring subunits</note>
    </ligand>
</feature>
<comment type="function">
    <text evidence="7">Catalyzes the ATP-dependent amidation of deamido-NAD to form NAD. Uses L-glutamine as a nitrogen source.</text>
</comment>
<keyword evidence="4 7" id="KW-0547">Nucleotide-binding</keyword>
<dbReference type="SUPFAM" id="SSF56317">
    <property type="entry name" value="Carbon-nitrogen hydrolase"/>
    <property type="match status" value="1"/>
</dbReference>
<feature type="active site" description="Proton acceptor; for glutaminase activity" evidence="7">
    <location>
        <position position="41"/>
    </location>
</feature>
<keyword evidence="12" id="KW-1185">Reference proteome</keyword>
<evidence type="ECO:0000256" key="5">
    <source>
        <dbReference type="ARBA" id="ARBA00022840"/>
    </source>
</evidence>
<feature type="binding site" evidence="7">
    <location>
        <position position="453"/>
    </location>
    <ligand>
        <name>ATP</name>
        <dbReference type="ChEBI" id="CHEBI:30616"/>
    </ligand>
</feature>
<feature type="binding site" evidence="7">
    <location>
        <position position="189"/>
    </location>
    <ligand>
        <name>L-glutamine</name>
        <dbReference type="ChEBI" id="CHEBI:58359"/>
    </ligand>
</feature>
<dbReference type="PANTHER" id="PTHR23090:SF9">
    <property type="entry name" value="GLUTAMINE-DEPENDENT NAD(+) SYNTHETASE"/>
    <property type="match status" value="1"/>
</dbReference>
<dbReference type="SUPFAM" id="SSF52402">
    <property type="entry name" value="Adenine nucleotide alpha hydrolases-like"/>
    <property type="match status" value="1"/>
</dbReference>
<feature type="domain" description="CN hydrolase" evidence="10">
    <location>
        <begin position="1"/>
        <end position="262"/>
    </location>
</feature>
<comment type="similarity">
    <text evidence="9">Belongs to the NAD synthetase family.</text>
</comment>
<dbReference type="InterPro" id="IPR022310">
    <property type="entry name" value="NAD/GMP_synthase"/>
</dbReference>
<evidence type="ECO:0000313" key="11">
    <source>
        <dbReference type="EMBL" id="BDC99608.1"/>
    </source>
</evidence>
<dbReference type="Pfam" id="PF02540">
    <property type="entry name" value="NAD_synthase"/>
    <property type="match status" value="1"/>
</dbReference>
<dbReference type="PROSITE" id="PS50263">
    <property type="entry name" value="CN_HYDROLASE"/>
    <property type="match status" value="1"/>
</dbReference>
<dbReference type="CDD" id="cd00553">
    <property type="entry name" value="NAD_synthase"/>
    <property type="match status" value="1"/>
</dbReference>
<evidence type="ECO:0000256" key="2">
    <source>
        <dbReference type="ARBA" id="ARBA00007145"/>
    </source>
</evidence>
<keyword evidence="3 7" id="KW-0436">Ligase</keyword>
<feature type="binding site" evidence="7">
    <location>
        <position position="429"/>
    </location>
    <ligand>
        <name>deamido-NAD(+)</name>
        <dbReference type="ChEBI" id="CHEBI:58437"/>
        <note>ligand shared between two neighboring subunits</note>
    </ligand>
</feature>
<comment type="similarity">
    <text evidence="2 7 8">In the C-terminal section; belongs to the NAD synthetase family.</text>
</comment>
<dbReference type="Gene3D" id="3.60.110.10">
    <property type="entry name" value="Carbon-nitrogen hydrolase"/>
    <property type="match status" value="1"/>
</dbReference>
<proteinExistence type="inferred from homology"/>
<feature type="active site" description="For glutaminase activity" evidence="7">
    <location>
        <position position="108"/>
    </location>
</feature>
<dbReference type="Gene3D" id="3.40.50.620">
    <property type="entry name" value="HUPs"/>
    <property type="match status" value="1"/>
</dbReference>
<dbReference type="EC" id="6.3.5.1" evidence="7 8"/>
<dbReference type="Pfam" id="PF00795">
    <property type="entry name" value="CN_hydrolase"/>
    <property type="match status" value="1"/>
</dbReference>
<evidence type="ECO:0000256" key="3">
    <source>
        <dbReference type="ARBA" id="ARBA00022598"/>
    </source>
</evidence>
<name>A0ABM7VF94_9BACT</name>
<dbReference type="CDD" id="cd07570">
    <property type="entry name" value="GAT_Gln-NAD-synth"/>
    <property type="match status" value="1"/>
</dbReference>
<evidence type="ECO:0000313" key="12">
    <source>
        <dbReference type="Proteomes" id="UP001354989"/>
    </source>
</evidence>
<feature type="binding site" evidence="7">
    <location>
        <position position="195"/>
    </location>
    <ligand>
        <name>L-glutamine</name>
        <dbReference type="ChEBI" id="CHEBI:58359"/>
    </ligand>
</feature>
<sequence length="621" mass="70350">MFVAGSALNQTPMKWEENVSNIKRAIKEAQEAEVRLLCLPELCITGYGCEDWFLSDWVAEKAQSFLPEIVAETTDIAVCVGLPIWKEGKLYNVACLIDNQQIVGFYAKQHLANEGVHYEPRWFTAWENGTQSEFTFEGKSYPFGDYLFEAQGLKIGFEICEDAWVEDRPAKHYFERGWDLDVVLNPSASHFAFGKSLVREGLILPASKAYGFTYIYSNLLGNEAGRMVYDGDIIIAQEGELLQRSSRMSFKNVDLITAKVNFDGVSEKPTLNPDPKDKNTEFIKASSLAMFDYLRKTYSKCFVLSLSGGADSSTCAVLVGELVKRGLNELGLKRFLEKIHRADIFEELNKLSGEELRKALGKQVLVTAYQGTVNSSQDTLDSAQALAEEIGADFHHWLIDEEVASYTGKVETALGRKLTWEQDDIALQNIQARSRAPIIWMLTNTTGGLLLTTSNRSEGDVGYATMDGDTAGSIAPIAGVDKYFVLNWLQWAEEALNYKSLNHVNNLNPTAELRPLEQTQTDEDDLMPYFVIQAIERLAIKERKSPMRVFDELLKIELEPEALLKAHVIKFFRMWSRNQWKRERYAPSFHLDDFNVDSRTWCRFPILSGGFDQELRLLERA</sequence>
<gene>
    <name evidence="7 11" type="primary">nadE</name>
    <name evidence="11" type="ORF">PEPS_18890</name>
</gene>
<dbReference type="InterPro" id="IPR014729">
    <property type="entry name" value="Rossmann-like_a/b/a_fold"/>
</dbReference>
<evidence type="ECO:0000259" key="10">
    <source>
        <dbReference type="PROSITE" id="PS50263"/>
    </source>
</evidence>
<comment type="pathway">
    <text evidence="1 7 8">Cofactor biosynthesis; NAD(+) biosynthesis; NAD(+) from deamido-NAD(+) (L-Gln route): step 1/1.</text>
</comment>
<protein>
    <recommendedName>
        <fullName evidence="7 8">Glutamine-dependent NAD(+) synthetase</fullName>
        <ecNumber evidence="7 8">6.3.5.1</ecNumber>
    </recommendedName>
    <alternativeName>
        <fullName evidence="7 8">NAD(+) synthase [glutamine-hydrolyzing]</fullName>
    </alternativeName>
</protein>
<feature type="binding site" evidence="7">
    <location>
        <position position="458"/>
    </location>
    <ligand>
        <name>deamido-NAD(+)</name>
        <dbReference type="ChEBI" id="CHEBI:58437"/>
        <note>ligand shared between two neighboring subunits</note>
    </ligand>
</feature>
<dbReference type="NCBIfam" id="TIGR00552">
    <property type="entry name" value="nadE"/>
    <property type="match status" value="1"/>
</dbReference>
<evidence type="ECO:0000256" key="9">
    <source>
        <dbReference type="RuleBase" id="RU003811"/>
    </source>
</evidence>
<feature type="active site" description="Nucleophile; for glutaminase activity" evidence="7">
    <location>
        <position position="160"/>
    </location>
</feature>
<dbReference type="HAMAP" id="MF_02090">
    <property type="entry name" value="NadE_glutamine_dep"/>
    <property type="match status" value="1"/>
</dbReference>
<dbReference type="EMBL" id="AP025292">
    <property type="protein sequence ID" value="BDC99608.1"/>
    <property type="molecule type" value="Genomic_DNA"/>
</dbReference>
<keyword evidence="5 7" id="KW-0067">ATP-binding</keyword>
<dbReference type="Proteomes" id="UP001354989">
    <property type="component" value="Chromosome"/>
</dbReference>
<keyword evidence="6 7" id="KW-0520">NAD</keyword>
<dbReference type="PANTHER" id="PTHR23090">
    <property type="entry name" value="NH 3 /GLUTAMINE-DEPENDENT NAD + SYNTHETASE"/>
    <property type="match status" value="1"/>
</dbReference>
<reference evidence="11 12" key="1">
    <citation type="submission" date="2021-12" db="EMBL/GenBank/DDBJ databases">
        <title>Genome sequencing of bacteria with rrn-lacking chromosome and rrn-plasmid.</title>
        <authorList>
            <person name="Anda M."/>
            <person name="Iwasaki W."/>
        </authorList>
    </citation>
    <scope>NUCLEOTIDE SEQUENCE [LARGE SCALE GENOMIC DNA]</scope>
    <source>
        <strain evidence="11 12">NBRC 101262</strain>
    </source>
</reference>
<comment type="caution">
    <text evidence="7">Lacks conserved residue(s) required for the propagation of feature annotation.</text>
</comment>
<comment type="catalytic activity">
    <reaction evidence="7 8">
        <text>deamido-NAD(+) + L-glutamine + ATP + H2O = L-glutamate + AMP + diphosphate + NAD(+) + H(+)</text>
        <dbReference type="Rhea" id="RHEA:24384"/>
        <dbReference type="ChEBI" id="CHEBI:15377"/>
        <dbReference type="ChEBI" id="CHEBI:15378"/>
        <dbReference type="ChEBI" id="CHEBI:29985"/>
        <dbReference type="ChEBI" id="CHEBI:30616"/>
        <dbReference type="ChEBI" id="CHEBI:33019"/>
        <dbReference type="ChEBI" id="CHEBI:57540"/>
        <dbReference type="ChEBI" id="CHEBI:58359"/>
        <dbReference type="ChEBI" id="CHEBI:58437"/>
        <dbReference type="ChEBI" id="CHEBI:456215"/>
        <dbReference type="EC" id="6.3.5.1"/>
    </reaction>
</comment>
<dbReference type="InterPro" id="IPR014445">
    <property type="entry name" value="Gln-dep_NAD_synthase"/>
</dbReference>
<evidence type="ECO:0000256" key="7">
    <source>
        <dbReference type="HAMAP-Rule" id="MF_02090"/>
    </source>
</evidence>
<dbReference type="PIRSF" id="PIRSF006630">
    <property type="entry name" value="NADS_GAT"/>
    <property type="match status" value="1"/>
</dbReference>
<dbReference type="InterPro" id="IPR036526">
    <property type="entry name" value="C-N_Hydrolase_sf"/>
</dbReference>
<evidence type="ECO:0000256" key="4">
    <source>
        <dbReference type="ARBA" id="ARBA00022741"/>
    </source>
</evidence>